<evidence type="ECO:0000313" key="2">
    <source>
        <dbReference type="Proteomes" id="UP000030944"/>
    </source>
</evidence>
<dbReference type="KEGG" id="nbv:T478_0591"/>
<accession>A0A0A7UYU5</accession>
<organism evidence="1 2">
    <name type="scientific">Candidatus Nitrosopelagicus brevis</name>
    <dbReference type="NCBI Taxonomy" id="1410606"/>
    <lineage>
        <taxon>Archaea</taxon>
        <taxon>Nitrososphaerota</taxon>
    </lineage>
</organism>
<dbReference type="AlphaFoldDB" id="A0A0A7UYU5"/>
<dbReference type="STRING" id="1410606.T478_0591"/>
<protein>
    <submittedName>
        <fullName evidence="1">Uncharacterized protein</fullName>
    </submittedName>
</protein>
<gene>
    <name evidence="1" type="ORF">T478_0591</name>
</gene>
<reference evidence="1 2" key="1">
    <citation type="journal article" date="2015" name="Proc. Natl. Acad. Sci. U.S.A.">
        <title>Genomic and proteomic characterization of "Candidatus Nitrosopelagicus brevis": An ammonia-oxidizing archaeon from the open ocean.</title>
        <authorList>
            <person name="Santoro A.E."/>
            <person name="Dupont C.L."/>
            <person name="Richter R.A."/>
            <person name="Craig M.T."/>
            <person name="Carini P."/>
            <person name="McIlvin M.R."/>
            <person name="Yang Y."/>
            <person name="Orsi W.D."/>
            <person name="Moran D.M."/>
            <person name="Saito M.A."/>
        </authorList>
    </citation>
    <scope>NUCLEOTIDE SEQUENCE [LARGE SCALE GENOMIC DNA]</scope>
    <source>
        <strain evidence="2">V2</strain>
    </source>
</reference>
<proteinExistence type="predicted"/>
<dbReference type="HOGENOM" id="CLU_3178394_0_0_2"/>
<dbReference type="Proteomes" id="UP000030944">
    <property type="component" value="Chromosome"/>
</dbReference>
<name>A0A0A7UYU5_9ARCH</name>
<evidence type="ECO:0000313" key="1">
    <source>
        <dbReference type="EMBL" id="AJA91979.1"/>
    </source>
</evidence>
<sequence>MELSIGKFFKKDYLMFSYALPILNIDMPHVGHVPFVAGLPFFMVTA</sequence>
<dbReference type="EMBL" id="CP007026">
    <property type="protein sequence ID" value="AJA91979.1"/>
    <property type="molecule type" value="Genomic_DNA"/>
</dbReference>